<evidence type="ECO:0000256" key="1">
    <source>
        <dbReference type="ARBA" id="ARBA00022750"/>
    </source>
</evidence>
<keyword evidence="1" id="KW-0378">Hydrolase</keyword>
<dbReference type="GO" id="GO:0004190">
    <property type="term" value="F:aspartic-type endopeptidase activity"/>
    <property type="evidence" value="ECO:0007669"/>
    <property type="project" value="UniProtKB-KW"/>
</dbReference>
<dbReference type="CDD" id="cd00303">
    <property type="entry name" value="retropepsin_like"/>
    <property type="match status" value="1"/>
</dbReference>
<reference evidence="2 3" key="1">
    <citation type="submission" date="2014-04" db="EMBL/GenBank/DDBJ databases">
        <authorList>
            <consortium name="DOE Joint Genome Institute"/>
            <person name="Kuo A."/>
            <person name="Kohler A."/>
            <person name="Costa M.D."/>
            <person name="Nagy L.G."/>
            <person name="Floudas D."/>
            <person name="Copeland A."/>
            <person name="Barry K.W."/>
            <person name="Cichocki N."/>
            <person name="Veneault-Fourrey C."/>
            <person name="LaButti K."/>
            <person name="Lindquist E.A."/>
            <person name="Lipzen A."/>
            <person name="Lundell T."/>
            <person name="Morin E."/>
            <person name="Murat C."/>
            <person name="Sun H."/>
            <person name="Tunlid A."/>
            <person name="Henrissat B."/>
            <person name="Grigoriev I.V."/>
            <person name="Hibbett D.S."/>
            <person name="Martin F."/>
            <person name="Nordberg H.P."/>
            <person name="Cantor M.N."/>
            <person name="Hua S.X."/>
        </authorList>
    </citation>
    <scope>NUCLEOTIDE SEQUENCE [LARGE SCALE GENOMIC DNA]</scope>
    <source>
        <strain evidence="2 3">Marx 270</strain>
    </source>
</reference>
<keyword evidence="3" id="KW-1185">Reference proteome</keyword>
<dbReference type="InterPro" id="IPR021109">
    <property type="entry name" value="Peptidase_aspartic_dom_sf"/>
</dbReference>
<reference evidence="3" key="2">
    <citation type="submission" date="2015-01" db="EMBL/GenBank/DDBJ databases">
        <title>Evolutionary Origins and Diversification of the Mycorrhizal Mutualists.</title>
        <authorList>
            <consortium name="DOE Joint Genome Institute"/>
            <consortium name="Mycorrhizal Genomics Consortium"/>
            <person name="Kohler A."/>
            <person name="Kuo A."/>
            <person name="Nagy L.G."/>
            <person name="Floudas D."/>
            <person name="Copeland A."/>
            <person name="Barry K.W."/>
            <person name="Cichocki N."/>
            <person name="Veneault-Fourrey C."/>
            <person name="LaButti K."/>
            <person name="Lindquist E.A."/>
            <person name="Lipzen A."/>
            <person name="Lundell T."/>
            <person name="Morin E."/>
            <person name="Murat C."/>
            <person name="Riley R."/>
            <person name="Ohm R."/>
            <person name="Sun H."/>
            <person name="Tunlid A."/>
            <person name="Henrissat B."/>
            <person name="Grigoriev I.V."/>
            <person name="Hibbett D.S."/>
            <person name="Martin F."/>
        </authorList>
    </citation>
    <scope>NUCLEOTIDE SEQUENCE [LARGE SCALE GENOMIC DNA]</scope>
    <source>
        <strain evidence="3">Marx 270</strain>
    </source>
</reference>
<dbReference type="PROSITE" id="PS00141">
    <property type="entry name" value="ASP_PROTEASE"/>
    <property type="match status" value="1"/>
</dbReference>
<name>A0A0C3NGW0_PISTI</name>
<proteinExistence type="predicted"/>
<dbReference type="AlphaFoldDB" id="A0A0C3NGW0"/>
<dbReference type="STRING" id="870435.A0A0C3NGW0"/>
<dbReference type="GO" id="GO:0006508">
    <property type="term" value="P:proteolysis"/>
    <property type="evidence" value="ECO:0007669"/>
    <property type="project" value="InterPro"/>
</dbReference>
<dbReference type="Proteomes" id="UP000054217">
    <property type="component" value="Unassembled WGS sequence"/>
</dbReference>
<protein>
    <recommendedName>
        <fullName evidence="4">Aspartic peptidase DDI1-type domain-containing protein</fullName>
    </recommendedName>
</protein>
<dbReference type="InParanoid" id="A0A0C3NGW0"/>
<dbReference type="Pfam" id="PF13650">
    <property type="entry name" value="Asp_protease_2"/>
    <property type="match status" value="1"/>
</dbReference>
<keyword evidence="1" id="KW-0645">Protease</keyword>
<dbReference type="InterPro" id="IPR001969">
    <property type="entry name" value="Aspartic_peptidase_AS"/>
</dbReference>
<sequence length="241" mass="26574">PINPVPAAAYNDPTPVAVVPSQTTYPASAHNQNQYCYSFPLRGEAAPKCIMEHILETSIALPVKELFAVAPEFHKQFRDITMVKCITTHKIEVVYEVNELTSCDPQQIMCEYGDCVICSDDGSIIAHHTLPLCCIEAKVPGTNITINCILDSGSEIVVMPRSIWEKIGLPLHSDHLMTMMSANMSKDTTVGILENLKLDFGAGPVMLQVQVIEHANFNMLLSHLFICLMSAVTNDYPNGRQ</sequence>
<dbReference type="Gene3D" id="2.40.70.10">
    <property type="entry name" value="Acid Proteases"/>
    <property type="match status" value="1"/>
</dbReference>
<evidence type="ECO:0000313" key="3">
    <source>
        <dbReference type="Proteomes" id="UP000054217"/>
    </source>
</evidence>
<dbReference type="EMBL" id="KN832088">
    <property type="protein sequence ID" value="KIN94708.1"/>
    <property type="molecule type" value="Genomic_DNA"/>
</dbReference>
<feature type="non-terminal residue" evidence="2">
    <location>
        <position position="1"/>
    </location>
</feature>
<gene>
    <name evidence="2" type="ORF">M404DRAFT_167568</name>
</gene>
<dbReference type="OrthoDB" id="3202009at2759"/>
<organism evidence="2 3">
    <name type="scientific">Pisolithus tinctorius Marx 270</name>
    <dbReference type="NCBI Taxonomy" id="870435"/>
    <lineage>
        <taxon>Eukaryota</taxon>
        <taxon>Fungi</taxon>
        <taxon>Dikarya</taxon>
        <taxon>Basidiomycota</taxon>
        <taxon>Agaricomycotina</taxon>
        <taxon>Agaricomycetes</taxon>
        <taxon>Agaricomycetidae</taxon>
        <taxon>Boletales</taxon>
        <taxon>Sclerodermatineae</taxon>
        <taxon>Pisolithaceae</taxon>
        <taxon>Pisolithus</taxon>
    </lineage>
</organism>
<accession>A0A0C3NGW0</accession>
<evidence type="ECO:0000313" key="2">
    <source>
        <dbReference type="EMBL" id="KIN94708.1"/>
    </source>
</evidence>
<dbReference type="HOGENOM" id="CLU_1046295_0_0_1"/>
<keyword evidence="1" id="KW-0064">Aspartyl protease</keyword>
<evidence type="ECO:0008006" key="4">
    <source>
        <dbReference type="Google" id="ProtNLM"/>
    </source>
</evidence>